<proteinExistence type="predicted"/>
<dbReference type="AlphaFoldDB" id="A0A412IDU7"/>
<sequence>MSDGFSINLSDRDLENLARVYNDKLHQYEVISNVLDSSDDSESQICLLDICNEKLVWLRGLKSVFALLV</sequence>
<organism evidence="1 2">
    <name type="scientific">Coprococcus eutactus</name>
    <dbReference type="NCBI Taxonomy" id="33043"/>
    <lineage>
        <taxon>Bacteria</taxon>
        <taxon>Bacillati</taxon>
        <taxon>Bacillota</taxon>
        <taxon>Clostridia</taxon>
        <taxon>Lachnospirales</taxon>
        <taxon>Lachnospiraceae</taxon>
        <taxon>Coprococcus</taxon>
    </lineage>
</organism>
<name>A0A412IDU7_9FIRM</name>
<accession>A0A412IDU7</accession>
<evidence type="ECO:0000313" key="1">
    <source>
        <dbReference type="EMBL" id="RGS34993.1"/>
    </source>
</evidence>
<comment type="caution">
    <text evidence="1">The sequence shown here is derived from an EMBL/GenBank/DDBJ whole genome shotgun (WGS) entry which is preliminary data.</text>
</comment>
<protein>
    <submittedName>
        <fullName evidence="1">Uncharacterized protein</fullName>
    </submittedName>
</protein>
<reference evidence="1 2" key="1">
    <citation type="submission" date="2018-08" db="EMBL/GenBank/DDBJ databases">
        <title>A genome reference for cultivated species of the human gut microbiota.</title>
        <authorList>
            <person name="Zou Y."/>
            <person name="Xue W."/>
            <person name="Luo G."/>
        </authorList>
    </citation>
    <scope>NUCLEOTIDE SEQUENCE [LARGE SCALE GENOMIC DNA]</scope>
    <source>
        <strain evidence="1 2">AF22-21</strain>
    </source>
</reference>
<gene>
    <name evidence="1" type="ORF">DWX94_14295</name>
</gene>
<dbReference type="EMBL" id="QRVK01000080">
    <property type="protein sequence ID" value="RGS34993.1"/>
    <property type="molecule type" value="Genomic_DNA"/>
</dbReference>
<evidence type="ECO:0000313" key="2">
    <source>
        <dbReference type="Proteomes" id="UP000283295"/>
    </source>
</evidence>
<dbReference type="Proteomes" id="UP000283295">
    <property type="component" value="Unassembled WGS sequence"/>
</dbReference>